<accession>A0AAP5WFP2</accession>
<keyword evidence="3 7" id="KW-0812">Transmembrane</keyword>
<dbReference type="SUPFAM" id="SSF103473">
    <property type="entry name" value="MFS general substrate transporter"/>
    <property type="match status" value="1"/>
</dbReference>
<feature type="transmembrane region" description="Helical" evidence="7">
    <location>
        <begin position="137"/>
        <end position="159"/>
    </location>
</feature>
<evidence type="ECO:0000256" key="2">
    <source>
        <dbReference type="ARBA" id="ARBA00022448"/>
    </source>
</evidence>
<evidence type="ECO:0000256" key="3">
    <source>
        <dbReference type="ARBA" id="ARBA00022692"/>
    </source>
</evidence>
<reference evidence="10 11" key="1">
    <citation type="submission" date="2016-05" db="EMBL/GenBank/DDBJ databases">
        <title>Draft genome sequence of Pediococcus parvulus 2.6, a probiotic beta-glucan producer strain.</title>
        <authorList>
            <person name="Mohedano M.L."/>
            <person name="Perez-Ramos A."/>
            <person name="Duenas M.T."/>
            <person name="Lamontanara A."/>
            <person name="Orru L."/>
            <person name="Spano G."/>
            <person name="Capozzi V."/>
            <person name="Lopez P."/>
        </authorList>
    </citation>
    <scope>NUCLEOTIDE SEQUENCE [LARGE SCALE GENOMIC DNA]</scope>
    <source>
        <strain evidence="10 11">2.6</strain>
    </source>
</reference>
<evidence type="ECO:0000313" key="12">
    <source>
        <dbReference type="Proteomes" id="UP001275867"/>
    </source>
</evidence>
<dbReference type="CDD" id="cd17316">
    <property type="entry name" value="MFS_SV2_like"/>
    <property type="match status" value="1"/>
</dbReference>
<dbReference type="Pfam" id="PF07690">
    <property type="entry name" value="MFS_1"/>
    <property type="match status" value="1"/>
</dbReference>
<dbReference type="InterPro" id="IPR011701">
    <property type="entry name" value="MFS"/>
</dbReference>
<feature type="domain" description="Major facilitator superfamily (MFS) profile" evidence="8">
    <location>
        <begin position="8"/>
        <end position="405"/>
    </location>
</feature>
<evidence type="ECO:0000313" key="9">
    <source>
        <dbReference type="EMBL" id="MDV7693965.1"/>
    </source>
</evidence>
<dbReference type="RefSeq" id="WP_068808498.1">
    <property type="nucleotide sequence ID" value="NZ_CP158977.1"/>
</dbReference>
<dbReference type="Proteomes" id="UP000077280">
    <property type="component" value="Unassembled WGS sequence"/>
</dbReference>
<feature type="transmembrane region" description="Helical" evidence="7">
    <location>
        <begin position="165"/>
        <end position="184"/>
    </location>
</feature>
<keyword evidence="4 7" id="KW-1133">Transmembrane helix</keyword>
<dbReference type="PROSITE" id="PS50850">
    <property type="entry name" value="MFS"/>
    <property type="match status" value="1"/>
</dbReference>
<dbReference type="Proteomes" id="UP001275867">
    <property type="component" value="Unassembled WGS sequence"/>
</dbReference>
<dbReference type="PANTHER" id="PTHR23508">
    <property type="entry name" value="CARBOXYLIC ACID TRANSPORTER PROTEIN HOMOLOG"/>
    <property type="match status" value="1"/>
</dbReference>
<feature type="transmembrane region" description="Helical" evidence="7">
    <location>
        <begin position="349"/>
        <end position="369"/>
    </location>
</feature>
<feature type="transmembrane region" description="Helical" evidence="7">
    <location>
        <begin position="12"/>
        <end position="33"/>
    </location>
</feature>
<feature type="transmembrane region" description="Helical" evidence="7">
    <location>
        <begin position="104"/>
        <end position="125"/>
    </location>
</feature>
<dbReference type="AlphaFoldDB" id="A0AAP5WFP2"/>
<proteinExistence type="predicted"/>
<gene>
    <name evidence="10" type="ORF">A7K95_01985</name>
    <name evidence="9" type="ORF">GA842_03530</name>
</gene>
<feature type="transmembrane region" description="Helical" evidence="7">
    <location>
        <begin position="45"/>
        <end position="66"/>
    </location>
</feature>
<dbReference type="GO" id="GO:0046943">
    <property type="term" value="F:carboxylic acid transmembrane transporter activity"/>
    <property type="evidence" value="ECO:0007669"/>
    <property type="project" value="TreeGrafter"/>
</dbReference>
<dbReference type="Gene3D" id="1.20.1250.20">
    <property type="entry name" value="MFS general substrate transporter like domains"/>
    <property type="match status" value="1"/>
</dbReference>
<feature type="transmembrane region" description="Helical" evidence="7">
    <location>
        <begin position="78"/>
        <end position="98"/>
    </location>
</feature>
<feature type="transmembrane region" description="Helical" evidence="7">
    <location>
        <begin position="316"/>
        <end position="337"/>
    </location>
</feature>
<dbReference type="EMBL" id="WERX01000008">
    <property type="protein sequence ID" value="MDV7693965.1"/>
    <property type="molecule type" value="Genomic_DNA"/>
</dbReference>
<evidence type="ECO:0000259" key="8">
    <source>
        <dbReference type="PROSITE" id="PS50850"/>
    </source>
</evidence>
<evidence type="ECO:0000256" key="6">
    <source>
        <dbReference type="SAM" id="MobiDB-lite"/>
    </source>
</evidence>
<evidence type="ECO:0000256" key="1">
    <source>
        <dbReference type="ARBA" id="ARBA00004651"/>
    </source>
</evidence>
<evidence type="ECO:0000256" key="4">
    <source>
        <dbReference type="ARBA" id="ARBA00022989"/>
    </source>
</evidence>
<comment type="subcellular location">
    <subcellularLocation>
        <location evidence="1">Cell membrane</location>
        <topology evidence="1">Multi-pass membrane protein</topology>
    </subcellularLocation>
</comment>
<organism evidence="9 12">
    <name type="scientific">Pediococcus parvulus</name>
    <dbReference type="NCBI Taxonomy" id="54062"/>
    <lineage>
        <taxon>Bacteria</taxon>
        <taxon>Bacillati</taxon>
        <taxon>Bacillota</taxon>
        <taxon>Bacilli</taxon>
        <taxon>Lactobacillales</taxon>
        <taxon>Lactobacillaceae</taxon>
        <taxon>Pediococcus</taxon>
    </lineage>
</organism>
<dbReference type="PROSITE" id="PS00217">
    <property type="entry name" value="SUGAR_TRANSPORT_2"/>
    <property type="match status" value="1"/>
</dbReference>
<evidence type="ECO:0000313" key="10">
    <source>
        <dbReference type="EMBL" id="OAD63027.1"/>
    </source>
</evidence>
<evidence type="ECO:0000313" key="11">
    <source>
        <dbReference type="Proteomes" id="UP000077280"/>
    </source>
</evidence>
<keyword evidence="11" id="KW-1185">Reference proteome</keyword>
<dbReference type="PANTHER" id="PTHR23508:SF10">
    <property type="entry name" value="CARBOXYLIC ACID TRANSPORTER PROTEIN HOMOLOG"/>
    <property type="match status" value="1"/>
</dbReference>
<feature type="transmembrane region" description="Helical" evidence="7">
    <location>
        <begin position="291"/>
        <end position="310"/>
    </location>
</feature>
<comment type="caution">
    <text evidence="9">The sequence shown here is derived from an EMBL/GenBank/DDBJ whole genome shotgun (WGS) entry which is preliminary data.</text>
</comment>
<feature type="transmembrane region" description="Helical" evidence="7">
    <location>
        <begin position="381"/>
        <end position="400"/>
    </location>
</feature>
<evidence type="ECO:0000256" key="7">
    <source>
        <dbReference type="SAM" id="Phobius"/>
    </source>
</evidence>
<dbReference type="InterPro" id="IPR036259">
    <property type="entry name" value="MFS_trans_sf"/>
</dbReference>
<feature type="transmembrane region" description="Helical" evidence="7">
    <location>
        <begin position="261"/>
        <end position="279"/>
    </location>
</feature>
<protein>
    <submittedName>
        <fullName evidence="9">MFS transporter</fullName>
    </submittedName>
</protein>
<evidence type="ECO:0000256" key="5">
    <source>
        <dbReference type="ARBA" id="ARBA00023136"/>
    </source>
</evidence>
<feature type="region of interest" description="Disordered" evidence="6">
    <location>
        <begin position="420"/>
        <end position="450"/>
    </location>
</feature>
<dbReference type="InterPro" id="IPR005829">
    <property type="entry name" value="Sugar_transporter_CS"/>
</dbReference>
<keyword evidence="2" id="KW-0813">Transport</keyword>
<keyword evidence="5 7" id="KW-0472">Membrane</keyword>
<dbReference type="GO" id="GO:0005886">
    <property type="term" value="C:plasma membrane"/>
    <property type="evidence" value="ECO:0007669"/>
    <property type="project" value="UniProtKB-SubCell"/>
</dbReference>
<dbReference type="InterPro" id="IPR020846">
    <property type="entry name" value="MFS_dom"/>
</dbReference>
<reference evidence="9" key="2">
    <citation type="submission" date="2019-10" db="EMBL/GenBank/DDBJ databases">
        <title>Malate fermentation in French cider.</title>
        <authorList>
            <person name="Cousin F.J."/>
            <person name="Medina Fernandez S."/>
            <person name="Misery B."/>
            <person name="Laplace J.-M."/>
            <person name="Cretenet M."/>
        </authorList>
    </citation>
    <scope>NUCLEOTIDE SEQUENCE</scope>
    <source>
        <strain evidence="9">UCMA15901</strain>
    </source>
</reference>
<name>A0AAP5WFP2_9LACO</name>
<feature type="compositionally biased region" description="Low complexity" evidence="6">
    <location>
        <begin position="428"/>
        <end position="450"/>
    </location>
</feature>
<feature type="transmembrane region" description="Helical" evidence="7">
    <location>
        <begin position="224"/>
        <end position="249"/>
    </location>
</feature>
<sequence>MSESKPGSIKSTFAVSITNFLDSGSIVAGASGLTLWTKAFGLSSFQVGLLGALSANAFGSAIGALVGGHLSDKYGRKVIYTYDMLVYMLGTIIVALSVNFPMLLVGFLITGLAVGAGVPASWTYISETSQSTNRAKNIGISQFAWSLGPALIFIAGTALSPIGLIGNRIIFVALTVIAFIGWRLQSKLQESKAWVDQKAHERATGEKPHPYKDLFSNAINLKTLAFLIGVYMFWNLVAGAMGFFMPYVYETAGGLSNMQANLLQAVLWIFTALATYFGFARYGDQANHRIFFFVGSAMAAASWIVLSYAGMNWVSLWVFVTLWGVSAGIGAQAWYALWATELFPTKYRAGSQGIMFFVVRGSAGIWSIVFPTILTNMGFKAAGTFMIVLLIISLIIGTIWTPQTRGKSLDEITKERYGDDLDEDEKSNTTISSNSNTTSSHTNHLTGGAK</sequence>
<dbReference type="EMBL" id="LXND01000094">
    <property type="protein sequence ID" value="OAD63027.1"/>
    <property type="molecule type" value="Genomic_DNA"/>
</dbReference>